<accession>A0A417YIG7</accession>
<evidence type="ECO:0000313" key="5">
    <source>
        <dbReference type="EMBL" id="RHW32697.1"/>
    </source>
</evidence>
<dbReference type="OrthoDB" id="5522265at2"/>
<name>A0A417YIG7_9BACI</name>
<dbReference type="RefSeq" id="WP_118889271.1">
    <property type="nucleotide sequence ID" value="NZ_PHUT01000005.1"/>
</dbReference>
<sequence length="297" mass="33304">MTKKMKTAKRVHQYNTAFQCPICQSAMEVIDPKSFVCSKNHTFDFAKQGYINMLTHQVTSPYGKELFEARQRIITNSSLYTMLHDTIAHVINQQPCTSAASLMVADLGCGEGSHLQAILDKCMQPKVTGVGIDISKEGIIMAAKKHDTPTWLVADLAKSPLADKACSFILNILSPANYREFKRILSPGGLVIKVVPGPNYLRELREMLSQKTKHHNTETVDLFKRHFDLLEVIRVQDTRELHQTAIVDLVRMTPLTWTSNQAQIKQFYRQDAAAITIDLEILIGTNASTRNYIGGKA</sequence>
<feature type="domain" description="23S rRNA (guanine(745)-N(1))-methyltransferase N-terminal" evidence="4">
    <location>
        <begin position="18"/>
        <end position="54"/>
    </location>
</feature>
<gene>
    <name evidence="5" type="ORF">D1B32_10250</name>
</gene>
<keyword evidence="1" id="KW-0479">Metal-binding</keyword>
<dbReference type="InterPro" id="IPR016718">
    <property type="entry name" value="rRNA_m1G-MeTrfase_A_prd"/>
</dbReference>
<feature type="binding site" evidence="2">
    <location>
        <position position="80"/>
    </location>
    <ligand>
        <name>S-adenosyl-L-methionine</name>
        <dbReference type="ChEBI" id="CHEBI:59789"/>
    </ligand>
</feature>
<evidence type="ECO:0000313" key="6">
    <source>
        <dbReference type="Proteomes" id="UP000285456"/>
    </source>
</evidence>
<dbReference type="AlphaFoldDB" id="A0A417YIG7"/>
<dbReference type="Pfam" id="PF21302">
    <property type="entry name" value="Zn_ribbon_RlmA"/>
    <property type="match status" value="1"/>
</dbReference>
<dbReference type="CDD" id="cd02440">
    <property type="entry name" value="AdoMet_MTases"/>
    <property type="match status" value="1"/>
</dbReference>
<keyword evidence="5" id="KW-0489">Methyltransferase</keyword>
<evidence type="ECO:0000256" key="2">
    <source>
        <dbReference type="PIRSR" id="PIRSR018249-2"/>
    </source>
</evidence>
<feature type="binding site" evidence="1">
    <location>
        <position position="20"/>
    </location>
    <ligand>
        <name>Zn(2+)</name>
        <dbReference type="ChEBI" id="CHEBI:29105"/>
    </ligand>
</feature>
<dbReference type="GO" id="GO:0032259">
    <property type="term" value="P:methylation"/>
    <property type="evidence" value="ECO:0007669"/>
    <property type="project" value="UniProtKB-KW"/>
</dbReference>
<keyword evidence="1" id="KW-0862">Zinc</keyword>
<evidence type="ECO:0000256" key="1">
    <source>
        <dbReference type="PIRSR" id="PIRSR018249-1"/>
    </source>
</evidence>
<dbReference type="Proteomes" id="UP000285456">
    <property type="component" value="Unassembled WGS sequence"/>
</dbReference>
<keyword evidence="6" id="KW-1185">Reference proteome</keyword>
<dbReference type="PANTHER" id="PTHR43460">
    <property type="entry name" value="METHYLTRANSFERASE"/>
    <property type="match status" value="1"/>
</dbReference>
<dbReference type="SUPFAM" id="SSF53335">
    <property type="entry name" value="S-adenosyl-L-methionine-dependent methyltransferases"/>
    <property type="match status" value="1"/>
</dbReference>
<dbReference type="GO" id="GO:0046872">
    <property type="term" value="F:metal ion binding"/>
    <property type="evidence" value="ECO:0007669"/>
    <property type="project" value="UniProtKB-KW"/>
</dbReference>
<feature type="binding site" evidence="1">
    <location>
        <position position="37"/>
    </location>
    <ligand>
        <name>Zn(2+)</name>
        <dbReference type="ChEBI" id="CHEBI:29105"/>
    </ligand>
</feature>
<keyword evidence="2" id="KW-0949">S-adenosyl-L-methionine</keyword>
<feature type="binding site" evidence="2">
    <location>
        <begin position="111"/>
        <end position="112"/>
    </location>
    <ligand>
        <name>S-adenosyl-L-methionine</name>
        <dbReference type="ChEBI" id="CHEBI:59789"/>
    </ligand>
</feature>
<feature type="binding site" evidence="1">
    <location>
        <position position="23"/>
    </location>
    <ligand>
        <name>Zn(2+)</name>
        <dbReference type="ChEBI" id="CHEBI:29105"/>
    </ligand>
</feature>
<comment type="caution">
    <text evidence="5">The sequence shown here is derived from an EMBL/GenBank/DDBJ whole genome shotgun (WGS) entry which is preliminary data.</text>
</comment>
<dbReference type="InterPro" id="IPR029063">
    <property type="entry name" value="SAM-dependent_MTases_sf"/>
</dbReference>
<dbReference type="InterPro" id="IPR048647">
    <property type="entry name" value="RlmA_N"/>
</dbReference>
<proteinExistence type="predicted"/>
<dbReference type="GO" id="GO:0008168">
    <property type="term" value="F:methyltransferase activity"/>
    <property type="evidence" value="ECO:0007669"/>
    <property type="project" value="UniProtKB-KW"/>
</dbReference>
<dbReference type="InterPro" id="IPR041698">
    <property type="entry name" value="Methyltransf_25"/>
</dbReference>
<dbReference type="PANTHER" id="PTHR43460:SF1">
    <property type="entry name" value="METHYLTRANSFERASE TYPE 11 DOMAIN-CONTAINING PROTEIN"/>
    <property type="match status" value="1"/>
</dbReference>
<evidence type="ECO:0000259" key="3">
    <source>
        <dbReference type="Pfam" id="PF13649"/>
    </source>
</evidence>
<protein>
    <submittedName>
        <fullName evidence="5">Methyltransferase domain-containing protein</fullName>
    </submittedName>
</protein>
<dbReference type="Pfam" id="PF13649">
    <property type="entry name" value="Methyltransf_25"/>
    <property type="match status" value="1"/>
</dbReference>
<dbReference type="PIRSF" id="PIRSF018249">
    <property type="entry name" value="MyrA_prd"/>
    <property type="match status" value="1"/>
</dbReference>
<organism evidence="5 6">
    <name type="scientific">Oceanobacillus profundus</name>
    <dbReference type="NCBI Taxonomy" id="372463"/>
    <lineage>
        <taxon>Bacteria</taxon>
        <taxon>Bacillati</taxon>
        <taxon>Bacillota</taxon>
        <taxon>Bacilli</taxon>
        <taxon>Bacillales</taxon>
        <taxon>Bacillaceae</taxon>
        <taxon>Oceanobacillus</taxon>
    </lineage>
</organism>
<dbReference type="Gene3D" id="3.40.50.150">
    <property type="entry name" value="Vaccinia Virus protein VP39"/>
    <property type="match status" value="1"/>
</dbReference>
<keyword evidence="5" id="KW-0808">Transferase</keyword>
<feature type="binding site" evidence="1">
    <location>
        <position position="41"/>
    </location>
    <ligand>
        <name>Zn(2+)</name>
        <dbReference type="ChEBI" id="CHEBI:29105"/>
    </ligand>
</feature>
<feature type="domain" description="Methyltransferase" evidence="3">
    <location>
        <begin position="104"/>
        <end position="189"/>
    </location>
</feature>
<dbReference type="EMBL" id="QWEH01000005">
    <property type="protein sequence ID" value="RHW32697.1"/>
    <property type="molecule type" value="Genomic_DNA"/>
</dbReference>
<evidence type="ECO:0000259" key="4">
    <source>
        <dbReference type="Pfam" id="PF21302"/>
    </source>
</evidence>
<dbReference type="InterPro" id="IPR052939">
    <property type="entry name" value="23S_rRNA_MeTrnsfrase_RlmA"/>
</dbReference>
<reference evidence="5 6" key="1">
    <citation type="journal article" date="2007" name="Int. J. Syst. Evol. Microbiol.">
        <title>Oceanobacillus profundus sp. nov., isolated from a deep-sea sediment core.</title>
        <authorList>
            <person name="Kim Y.G."/>
            <person name="Choi D.H."/>
            <person name="Hyun S."/>
            <person name="Cho B.C."/>
        </authorList>
    </citation>
    <scope>NUCLEOTIDE SEQUENCE [LARGE SCALE GENOMIC DNA]</scope>
    <source>
        <strain evidence="5 6">DSM 18246</strain>
    </source>
</reference>
<feature type="binding site" evidence="2">
    <location>
        <position position="200"/>
    </location>
    <ligand>
        <name>S-adenosyl-L-methionine</name>
        <dbReference type="ChEBI" id="CHEBI:59789"/>
    </ligand>
</feature>